<dbReference type="PANTHER" id="PTHR10625">
    <property type="entry name" value="HISTONE DEACETYLASE HDAC1-RELATED"/>
    <property type="match status" value="1"/>
</dbReference>
<proteinExistence type="predicted"/>
<dbReference type="SUPFAM" id="SSF52768">
    <property type="entry name" value="Arginase/deacetylase"/>
    <property type="match status" value="1"/>
</dbReference>
<organism evidence="2">
    <name type="scientific">Candidatus Methanogaster sp. ANME-2c ERB4</name>
    <dbReference type="NCBI Taxonomy" id="2759911"/>
    <lineage>
        <taxon>Archaea</taxon>
        <taxon>Methanobacteriati</taxon>
        <taxon>Methanobacteriota</taxon>
        <taxon>Stenosarchaea group</taxon>
        <taxon>Methanomicrobia</taxon>
        <taxon>Methanosarcinales</taxon>
        <taxon>ANME-2 cluster</taxon>
        <taxon>Candidatus Methanogasteraceae</taxon>
        <taxon>Candidatus Methanogaster</taxon>
    </lineage>
</organism>
<reference evidence="2" key="1">
    <citation type="submission" date="2020-06" db="EMBL/GenBank/DDBJ databases">
        <title>Unique genomic features of the anaerobic methanotrophic archaea.</title>
        <authorList>
            <person name="Chadwick G.L."/>
            <person name="Skennerton C.T."/>
            <person name="Laso-Perez R."/>
            <person name="Leu A.O."/>
            <person name="Speth D.R."/>
            <person name="Yu H."/>
            <person name="Morgan-Lang C."/>
            <person name="Hatzenpichler R."/>
            <person name="Goudeau D."/>
            <person name="Malmstrom R."/>
            <person name="Brazelton W.J."/>
            <person name="Woyke T."/>
            <person name="Hallam S.J."/>
            <person name="Tyson G.W."/>
            <person name="Wegener G."/>
            <person name="Boetius A."/>
            <person name="Orphan V."/>
        </authorList>
    </citation>
    <scope>NUCLEOTIDE SEQUENCE</scope>
</reference>
<dbReference type="PANTHER" id="PTHR10625:SF10">
    <property type="entry name" value="HISTONE DEACETYLASE HDAC1"/>
    <property type="match status" value="1"/>
</dbReference>
<dbReference type="GO" id="GO:0004407">
    <property type="term" value="F:histone deacetylase activity"/>
    <property type="evidence" value="ECO:0007669"/>
    <property type="project" value="TreeGrafter"/>
</dbReference>
<dbReference type="InterPro" id="IPR023696">
    <property type="entry name" value="Ureohydrolase_dom_sf"/>
</dbReference>
<accession>A0A7G9Y4J0</accession>
<name>A0A7G9Y4J0_9EURY</name>
<feature type="domain" description="Histone deacetylase" evidence="1">
    <location>
        <begin position="33"/>
        <end position="323"/>
    </location>
</feature>
<dbReference type="EMBL" id="MT630781">
    <property type="protein sequence ID" value="QNO42924.1"/>
    <property type="molecule type" value="Genomic_DNA"/>
</dbReference>
<dbReference type="GO" id="GO:0040029">
    <property type="term" value="P:epigenetic regulation of gene expression"/>
    <property type="evidence" value="ECO:0007669"/>
    <property type="project" value="TreeGrafter"/>
</dbReference>
<evidence type="ECO:0000259" key="1">
    <source>
        <dbReference type="Pfam" id="PF00850"/>
    </source>
</evidence>
<protein>
    <recommendedName>
        <fullName evidence="1">Histone deacetylase domain-containing protein</fullName>
    </recommendedName>
</protein>
<dbReference type="InterPro" id="IPR023801">
    <property type="entry name" value="His_deacetylse_dom"/>
</dbReference>
<evidence type="ECO:0000313" key="2">
    <source>
        <dbReference type="EMBL" id="QNO42924.1"/>
    </source>
</evidence>
<dbReference type="Gene3D" id="3.40.800.20">
    <property type="entry name" value="Histone deacetylase domain"/>
    <property type="match status" value="1"/>
</dbReference>
<dbReference type="PRINTS" id="PR01270">
    <property type="entry name" value="HDASUPER"/>
</dbReference>
<sequence length="361" mass="40092">MVNTFRTDYKMNTTTSTGFVYHADYLKHDTGVHPETAERLRAIIQKLEETGITEKLRKIVPTKASKEQLRYVHAPEYIGEVEAMCRRGGGALDPDTPLCEATYEIALLAAGGVIKAVDEVMDKSNSLKHVFALIRPPGHHATPNKGMGFCIFNNIAIAAEHLKREYGINRVLIADWDVHHGNGTQRMFFDDASVLYFSTHQYPHYPGTGWIDEVGKGKGEGFTVNVPLPAGTDDDGYLYALNDILVPIAMEFRPDFVLVSVGFDAHAADPLASMNVTSRGFGRFTALIKDIAEKNGNGRVVMALEGGYNLNAIAESALSVFNSLLSDESELRVKESEIRASEQVQIRVEEVKEVQRRYWDI</sequence>
<dbReference type="InterPro" id="IPR000286">
    <property type="entry name" value="HDACs"/>
</dbReference>
<dbReference type="Pfam" id="PF00850">
    <property type="entry name" value="Hist_deacetyl"/>
    <property type="match status" value="1"/>
</dbReference>
<gene>
    <name evidence="2" type="ORF">FPLJOMBM_00015</name>
</gene>
<dbReference type="AlphaFoldDB" id="A0A7G9Y4J0"/>
<dbReference type="InterPro" id="IPR037138">
    <property type="entry name" value="His_deacetylse_dom_sf"/>
</dbReference>
<dbReference type="CDD" id="cd09992">
    <property type="entry name" value="HDAC_classII"/>
    <property type="match status" value="1"/>
</dbReference>